<gene>
    <name evidence="1" type="ORF">PODLI_1B008772</name>
</gene>
<proteinExistence type="predicted"/>
<dbReference type="EMBL" id="OX395133">
    <property type="protein sequence ID" value="CAI5781770.1"/>
    <property type="molecule type" value="Genomic_DNA"/>
</dbReference>
<dbReference type="Proteomes" id="UP001178461">
    <property type="component" value="Chromosome 8"/>
</dbReference>
<keyword evidence="2" id="KW-1185">Reference proteome</keyword>
<dbReference type="PROSITE" id="PS51257">
    <property type="entry name" value="PROKAR_LIPOPROTEIN"/>
    <property type="match status" value="1"/>
</dbReference>
<evidence type="ECO:0000313" key="1">
    <source>
        <dbReference type="EMBL" id="CAI5781770.1"/>
    </source>
</evidence>
<organism evidence="1 2">
    <name type="scientific">Podarcis lilfordi</name>
    <name type="common">Lilford's wall lizard</name>
    <dbReference type="NCBI Taxonomy" id="74358"/>
    <lineage>
        <taxon>Eukaryota</taxon>
        <taxon>Metazoa</taxon>
        <taxon>Chordata</taxon>
        <taxon>Craniata</taxon>
        <taxon>Vertebrata</taxon>
        <taxon>Euteleostomi</taxon>
        <taxon>Lepidosauria</taxon>
        <taxon>Squamata</taxon>
        <taxon>Bifurcata</taxon>
        <taxon>Unidentata</taxon>
        <taxon>Episquamata</taxon>
        <taxon>Laterata</taxon>
        <taxon>Lacertibaenia</taxon>
        <taxon>Lacertidae</taxon>
        <taxon>Podarcis</taxon>
    </lineage>
</organism>
<reference evidence="1" key="1">
    <citation type="submission" date="2022-12" db="EMBL/GenBank/DDBJ databases">
        <authorList>
            <person name="Alioto T."/>
            <person name="Alioto T."/>
            <person name="Gomez Garrido J."/>
        </authorList>
    </citation>
    <scope>NUCLEOTIDE SEQUENCE</scope>
</reference>
<sequence length="53" mass="5870">MCCARRTSGPAATAAVVSCEVGKGGREKKAASERWIDRIDYIEECSLYCHTCW</sequence>
<dbReference type="AlphaFoldDB" id="A0AA35KP74"/>
<accession>A0AA35KP74</accession>
<protein>
    <submittedName>
        <fullName evidence="1">Uncharacterized protein</fullName>
    </submittedName>
</protein>
<name>A0AA35KP74_9SAUR</name>
<evidence type="ECO:0000313" key="2">
    <source>
        <dbReference type="Proteomes" id="UP001178461"/>
    </source>
</evidence>